<comment type="similarity">
    <text evidence="3">Belongs to the methyl-accepting chemotaxis (MCP) protein family.</text>
</comment>
<evidence type="ECO:0000313" key="8">
    <source>
        <dbReference type="Proteomes" id="UP000310016"/>
    </source>
</evidence>
<dbReference type="Pfam" id="PF00672">
    <property type="entry name" value="HAMP"/>
    <property type="match status" value="1"/>
</dbReference>
<reference evidence="7 8" key="1">
    <citation type="submission" date="2019-04" db="EMBL/GenBank/DDBJ databases">
        <title>Chitiniphilus eburnea sp. nov., a novel chitinolytic bacterium isolated from aquaculture sludge.</title>
        <authorList>
            <person name="Sheng M."/>
        </authorList>
    </citation>
    <scope>NUCLEOTIDE SEQUENCE [LARGE SCALE GENOMIC DNA]</scope>
    <source>
        <strain evidence="7 8">HX-2-15</strain>
    </source>
</reference>
<feature type="domain" description="Methyl-accepting transducer" evidence="5">
    <location>
        <begin position="261"/>
        <end position="497"/>
    </location>
</feature>
<organism evidence="7 8">
    <name type="scientific">Chitiniphilus eburneus</name>
    <dbReference type="NCBI Taxonomy" id="2571148"/>
    <lineage>
        <taxon>Bacteria</taxon>
        <taxon>Pseudomonadati</taxon>
        <taxon>Pseudomonadota</taxon>
        <taxon>Betaproteobacteria</taxon>
        <taxon>Neisseriales</taxon>
        <taxon>Chitinibacteraceae</taxon>
        <taxon>Chitiniphilus</taxon>
    </lineage>
</organism>
<evidence type="ECO:0000256" key="1">
    <source>
        <dbReference type="ARBA" id="ARBA00004370"/>
    </source>
</evidence>
<evidence type="ECO:0000259" key="5">
    <source>
        <dbReference type="PROSITE" id="PS50111"/>
    </source>
</evidence>
<evidence type="ECO:0000259" key="6">
    <source>
        <dbReference type="PROSITE" id="PS50885"/>
    </source>
</evidence>
<dbReference type="CDD" id="cd06225">
    <property type="entry name" value="HAMP"/>
    <property type="match status" value="1"/>
</dbReference>
<dbReference type="PROSITE" id="PS50111">
    <property type="entry name" value="CHEMOTAXIS_TRANSDUC_2"/>
    <property type="match status" value="1"/>
</dbReference>
<feature type="domain" description="HAMP" evidence="6">
    <location>
        <begin position="203"/>
        <end position="256"/>
    </location>
</feature>
<dbReference type="InterPro" id="IPR003660">
    <property type="entry name" value="HAMP_dom"/>
</dbReference>
<dbReference type="GO" id="GO:0016020">
    <property type="term" value="C:membrane"/>
    <property type="evidence" value="ECO:0007669"/>
    <property type="project" value="UniProtKB-SubCell"/>
</dbReference>
<dbReference type="OrthoDB" id="9179351at2"/>
<protein>
    <submittedName>
        <fullName evidence="7">Methyl-accepting chemotaxis protein</fullName>
    </submittedName>
</protein>
<dbReference type="Pfam" id="PF00015">
    <property type="entry name" value="MCPsignal"/>
    <property type="match status" value="1"/>
</dbReference>
<dbReference type="EMBL" id="SUMF01000005">
    <property type="protein sequence ID" value="TJZ74855.1"/>
    <property type="molecule type" value="Genomic_DNA"/>
</dbReference>
<evidence type="ECO:0000313" key="7">
    <source>
        <dbReference type="EMBL" id="TJZ74855.1"/>
    </source>
</evidence>
<dbReference type="GO" id="GO:0006935">
    <property type="term" value="P:chemotaxis"/>
    <property type="evidence" value="ECO:0007669"/>
    <property type="project" value="UniProtKB-ARBA"/>
</dbReference>
<dbReference type="PROSITE" id="PS50885">
    <property type="entry name" value="HAMP"/>
    <property type="match status" value="1"/>
</dbReference>
<dbReference type="PANTHER" id="PTHR32089">
    <property type="entry name" value="METHYL-ACCEPTING CHEMOTAXIS PROTEIN MCPB"/>
    <property type="match status" value="1"/>
</dbReference>
<evidence type="ECO:0000256" key="3">
    <source>
        <dbReference type="ARBA" id="ARBA00029447"/>
    </source>
</evidence>
<dbReference type="Proteomes" id="UP000310016">
    <property type="component" value="Unassembled WGS sequence"/>
</dbReference>
<comment type="subcellular location">
    <subcellularLocation>
        <location evidence="1">Membrane</location>
    </subcellularLocation>
</comment>
<dbReference type="InterPro" id="IPR004089">
    <property type="entry name" value="MCPsignal_dom"/>
</dbReference>
<name>A0A4U0Q1Q6_9NEIS</name>
<dbReference type="CDD" id="cd11386">
    <property type="entry name" value="MCP_signal"/>
    <property type="match status" value="1"/>
</dbReference>
<dbReference type="InterPro" id="IPR024478">
    <property type="entry name" value="HlyB_4HB_MCP"/>
</dbReference>
<dbReference type="Pfam" id="PF12729">
    <property type="entry name" value="4HB_MCP_1"/>
    <property type="match status" value="1"/>
</dbReference>
<sequence length="533" mass="57878">MRVRLLGATGLLVVLLTSLLTWVYVERANEPVQTLSDHIVPTLGKLSELDMNFADSRRELLLHILEPDDAGMKQIQQNFEKARTQLYQLLDAYGKVVRDDTDRANYEAARQELDTYFNLAHKVIAASAAHQKEEAIREVRTITAPQANKVFERRTAIVQYYGKLTQQSGDTIDEQFGTLLTIQTIACVSAMLLLLLIGELITRSVVKPLGQLRDFVVNVAGDYQFTQRLNDSGHDEVAETSRAFDSLLDTMQSSLRDLSSIGQKVGAHAGEVANASTELSSASHLVSESTTSMAAGVQQVTVSVNHVADRAQSTDEIARTAGQFAANGGTVIGETIERINHIAGRVQDSSSYIRSLADRTATIGSVVNTIREIADQTNLLALNAAIEAARAGEAGRGFAVVADEVRKLAERTASSTAEITQTVDAIQHEADQTVDAMQLAVTEVEQGVNHASQASEAIQHIRDSTASVVDEVGQISSAMREQSTASNMMAQEIEKVAQMSEQTSAAALRTSEASNDLHGLARKMQQVIDRYQV</sequence>
<comment type="caution">
    <text evidence="7">The sequence shown here is derived from an EMBL/GenBank/DDBJ whole genome shotgun (WGS) entry which is preliminary data.</text>
</comment>
<dbReference type="AlphaFoldDB" id="A0A4U0Q1Q6"/>
<dbReference type="SUPFAM" id="SSF58104">
    <property type="entry name" value="Methyl-accepting chemotaxis protein (MCP) signaling domain"/>
    <property type="match status" value="1"/>
</dbReference>
<evidence type="ECO:0000256" key="4">
    <source>
        <dbReference type="PROSITE-ProRule" id="PRU00284"/>
    </source>
</evidence>
<dbReference type="PANTHER" id="PTHR32089:SF112">
    <property type="entry name" value="LYSOZYME-LIKE PROTEIN-RELATED"/>
    <property type="match status" value="1"/>
</dbReference>
<dbReference type="Gene3D" id="1.10.287.950">
    <property type="entry name" value="Methyl-accepting chemotaxis protein"/>
    <property type="match status" value="1"/>
</dbReference>
<proteinExistence type="inferred from homology"/>
<evidence type="ECO:0000256" key="2">
    <source>
        <dbReference type="ARBA" id="ARBA00023224"/>
    </source>
</evidence>
<dbReference type="SMART" id="SM00283">
    <property type="entry name" value="MA"/>
    <property type="match status" value="1"/>
</dbReference>
<keyword evidence="2 4" id="KW-0807">Transducer</keyword>
<dbReference type="FunFam" id="1.10.287.950:FF:000001">
    <property type="entry name" value="Methyl-accepting chemotaxis sensory transducer"/>
    <property type="match status" value="1"/>
</dbReference>
<accession>A0A4U0Q1Q6</accession>
<dbReference type="GO" id="GO:0007165">
    <property type="term" value="P:signal transduction"/>
    <property type="evidence" value="ECO:0007669"/>
    <property type="project" value="UniProtKB-KW"/>
</dbReference>
<gene>
    <name evidence="7" type="ORF">FAZ21_07760</name>
</gene>
<keyword evidence="8" id="KW-1185">Reference proteome</keyword>
<dbReference type="SMART" id="SM00304">
    <property type="entry name" value="HAMP"/>
    <property type="match status" value="1"/>
</dbReference>